<evidence type="ECO:0000256" key="6">
    <source>
        <dbReference type="RuleBase" id="RU003930"/>
    </source>
</evidence>
<dbReference type="InterPro" id="IPR031310">
    <property type="entry name" value="Ribosomal_uL5_N"/>
</dbReference>
<dbReference type="Pfam" id="PF00281">
    <property type="entry name" value="Ribosomal_L5"/>
    <property type="match status" value="1"/>
</dbReference>
<dbReference type="InterPro" id="IPR002132">
    <property type="entry name" value="Ribosomal_uL5"/>
</dbReference>
<evidence type="ECO:0000313" key="9">
    <source>
        <dbReference type="EMBL" id="PIU98632.1"/>
    </source>
</evidence>
<name>A0A2M7B6C9_9BACT</name>
<evidence type="ECO:0000256" key="2">
    <source>
        <dbReference type="ARBA" id="ARBA00022980"/>
    </source>
</evidence>
<organism evidence="9 10">
    <name type="scientific">Candidatus Wolfebacteria bacterium CG03_land_8_20_14_0_80_40_12</name>
    <dbReference type="NCBI Taxonomy" id="1975069"/>
    <lineage>
        <taxon>Bacteria</taxon>
        <taxon>Candidatus Wolfeibacteriota</taxon>
    </lineage>
</organism>
<dbReference type="InterPro" id="IPR022803">
    <property type="entry name" value="Ribosomal_uL5_dom_sf"/>
</dbReference>
<evidence type="ECO:0000259" key="8">
    <source>
        <dbReference type="Pfam" id="PF00673"/>
    </source>
</evidence>
<dbReference type="GO" id="GO:0003735">
    <property type="term" value="F:structural constituent of ribosome"/>
    <property type="evidence" value="ECO:0007669"/>
    <property type="project" value="InterPro"/>
</dbReference>
<keyword evidence="3 6" id="KW-0687">Ribonucleoprotein</keyword>
<proteinExistence type="inferred from homology"/>
<dbReference type="PANTHER" id="PTHR11994">
    <property type="entry name" value="60S RIBOSOMAL PROTEIN L11-RELATED"/>
    <property type="match status" value="1"/>
</dbReference>
<dbReference type="Proteomes" id="UP000228949">
    <property type="component" value="Unassembled WGS sequence"/>
</dbReference>
<protein>
    <recommendedName>
        <fullName evidence="4">Large ribosomal subunit protein uL5</fullName>
    </recommendedName>
    <alternativeName>
        <fullName evidence="5">50S ribosomal protein L5</fullName>
    </alternativeName>
</protein>
<dbReference type="EMBL" id="PEVJ01000010">
    <property type="protein sequence ID" value="PIU98632.1"/>
    <property type="molecule type" value="Genomic_DNA"/>
</dbReference>
<evidence type="ECO:0000256" key="1">
    <source>
        <dbReference type="ARBA" id="ARBA00008553"/>
    </source>
</evidence>
<evidence type="ECO:0000259" key="7">
    <source>
        <dbReference type="Pfam" id="PF00281"/>
    </source>
</evidence>
<reference evidence="10" key="1">
    <citation type="submission" date="2017-09" db="EMBL/GenBank/DDBJ databases">
        <title>Depth-based differentiation of microbial function through sediment-hosted aquifers and enrichment of novel symbionts in the deep terrestrial subsurface.</title>
        <authorList>
            <person name="Probst A.J."/>
            <person name="Ladd B."/>
            <person name="Jarett J.K."/>
            <person name="Geller-Mcgrath D.E."/>
            <person name="Sieber C.M.K."/>
            <person name="Emerson J.B."/>
            <person name="Anantharaman K."/>
            <person name="Thomas B.C."/>
            <person name="Malmstrom R."/>
            <person name="Stieglmeier M."/>
            <person name="Klingl A."/>
            <person name="Woyke T."/>
            <person name="Ryan C.M."/>
            <person name="Banfield J.F."/>
        </authorList>
    </citation>
    <scope>NUCLEOTIDE SEQUENCE [LARGE SCALE GENOMIC DNA]</scope>
</reference>
<gene>
    <name evidence="9" type="primary">rplE</name>
    <name evidence="9" type="ORF">COS61_00360</name>
</gene>
<dbReference type="GO" id="GO:1990904">
    <property type="term" value="C:ribonucleoprotein complex"/>
    <property type="evidence" value="ECO:0007669"/>
    <property type="project" value="UniProtKB-KW"/>
</dbReference>
<dbReference type="InterPro" id="IPR020929">
    <property type="entry name" value="Ribosomal_uL5_CS"/>
</dbReference>
<dbReference type="Gene3D" id="3.30.1440.10">
    <property type="match status" value="1"/>
</dbReference>
<dbReference type="Pfam" id="PF00673">
    <property type="entry name" value="Ribosomal_L5_C"/>
    <property type="match status" value="1"/>
</dbReference>
<evidence type="ECO:0000256" key="3">
    <source>
        <dbReference type="ARBA" id="ARBA00023274"/>
    </source>
</evidence>
<feature type="domain" description="Large ribosomal subunit protein uL5 C-terminal" evidence="8">
    <location>
        <begin position="67"/>
        <end position="158"/>
    </location>
</feature>
<sequence length="162" mass="18598">MKNQQLNKINKIVVNAGVGRLSQQPHFEEKILPELIKNLSLITGQKPMTCRAKKSIAGFKIREGQIVGLKITLRRQRMFYFLEKLIKIIFPRMKDFRGISLKNIDLAGNLSIGLKEQSVFPEINLETLKVDFGLEISIVSNIKNREEAIKLYRLLGIPLKRI</sequence>
<dbReference type="AlphaFoldDB" id="A0A2M7B6C9"/>
<accession>A0A2M7B6C9</accession>
<dbReference type="InterPro" id="IPR031309">
    <property type="entry name" value="Ribosomal_uL5_C"/>
</dbReference>
<dbReference type="GO" id="GO:0006412">
    <property type="term" value="P:translation"/>
    <property type="evidence" value="ECO:0007669"/>
    <property type="project" value="InterPro"/>
</dbReference>
<keyword evidence="2 6" id="KW-0689">Ribosomal protein</keyword>
<evidence type="ECO:0000313" key="10">
    <source>
        <dbReference type="Proteomes" id="UP000228949"/>
    </source>
</evidence>
<comment type="caution">
    <text evidence="9">The sequence shown here is derived from an EMBL/GenBank/DDBJ whole genome shotgun (WGS) entry which is preliminary data.</text>
</comment>
<evidence type="ECO:0000256" key="4">
    <source>
        <dbReference type="ARBA" id="ARBA00035245"/>
    </source>
</evidence>
<dbReference type="PROSITE" id="PS00358">
    <property type="entry name" value="RIBOSOMAL_L5"/>
    <property type="match status" value="1"/>
</dbReference>
<evidence type="ECO:0000256" key="5">
    <source>
        <dbReference type="ARBA" id="ARBA00035461"/>
    </source>
</evidence>
<dbReference type="GO" id="GO:0005840">
    <property type="term" value="C:ribosome"/>
    <property type="evidence" value="ECO:0007669"/>
    <property type="project" value="UniProtKB-KW"/>
</dbReference>
<dbReference type="FunFam" id="3.30.1440.10:FF:000001">
    <property type="entry name" value="50S ribosomal protein L5"/>
    <property type="match status" value="1"/>
</dbReference>
<comment type="similarity">
    <text evidence="1 6">Belongs to the universal ribosomal protein uL5 family.</text>
</comment>
<feature type="domain" description="Large ribosomal subunit protein uL5 N-terminal" evidence="7">
    <location>
        <begin position="8"/>
        <end position="62"/>
    </location>
</feature>
<dbReference type="SUPFAM" id="SSF55282">
    <property type="entry name" value="RL5-like"/>
    <property type="match status" value="1"/>
</dbReference>
<dbReference type="PIRSF" id="PIRSF002161">
    <property type="entry name" value="Ribosomal_L5"/>
    <property type="match status" value="1"/>
</dbReference>